<keyword evidence="5" id="KW-1185">Reference proteome</keyword>
<dbReference type="InterPro" id="IPR002172">
    <property type="entry name" value="LDrepeatLR_classA_rpt"/>
</dbReference>
<evidence type="ECO:0000256" key="3">
    <source>
        <dbReference type="SAM" id="MobiDB-lite"/>
    </source>
</evidence>
<feature type="region of interest" description="Disordered" evidence="3">
    <location>
        <begin position="80"/>
        <end position="102"/>
    </location>
</feature>
<dbReference type="AlphaFoldDB" id="A0A1Y3AVC9"/>
<gene>
    <name evidence="4" type="ORF">BLA29_014213</name>
</gene>
<proteinExistence type="predicted"/>
<dbReference type="CDD" id="cd00112">
    <property type="entry name" value="LDLa"/>
    <property type="match status" value="1"/>
</dbReference>
<protein>
    <submittedName>
        <fullName evidence="4">Uncharacterized protein</fullName>
    </submittedName>
</protein>
<feature type="disulfide bond" evidence="2">
    <location>
        <begin position="35"/>
        <end position="50"/>
    </location>
</feature>
<evidence type="ECO:0000256" key="1">
    <source>
        <dbReference type="ARBA" id="ARBA00023157"/>
    </source>
</evidence>
<accession>A0A1Y3AVC9</accession>
<dbReference type="SUPFAM" id="SSF57424">
    <property type="entry name" value="LDL receptor-like module"/>
    <property type="match status" value="1"/>
</dbReference>
<dbReference type="Pfam" id="PF00057">
    <property type="entry name" value="Ldl_recept_a"/>
    <property type="match status" value="1"/>
</dbReference>
<dbReference type="Proteomes" id="UP000194236">
    <property type="component" value="Unassembled WGS sequence"/>
</dbReference>
<sequence>MNCSRPKPLPMNHVCPNQGILCNRTRICITMDDICDNVNDCGDMDDEENCYRYHLCSFEFLSECKLTVPLDNRTRVYWQQSNGNQHRSDRKLGYEPLIDNTL</sequence>
<reference evidence="4 5" key="1">
    <citation type="submission" date="2017-03" db="EMBL/GenBank/DDBJ databases">
        <title>Genome Survey of Euroglyphus maynei.</title>
        <authorList>
            <person name="Arlian L.G."/>
            <person name="Morgan M.S."/>
            <person name="Rider S.D."/>
        </authorList>
    </citation>
    <scope>NUCLEOTIDE SEQUENCE [LARGE SCALE GENOMIC DNA]</scope>
    <source>
        <strain evidence="4">Arlian Lab</strain>
        <tissue evidence="4">Whole body</tissue>
    </source>
</reference>
<evidence type="ECO:0000256" key="2">
    <source>
        <dbReference type="PROSITE-ProRule" id="PRU00124"/>
    </source>
</evidence>
<dbReference type="SMART" id="SM00192">
    <property type="entry name" value="LDLa"/>
    <property type="match status" value="1"/>
</dbReference>
<evidence type="ECO:0000313" key="4">
    <source>
        <dbReference type="EMBL" id="OTF72430.1"/>
    </source>
</evidence>
<organism evidence="4 5">
    <name type="scientific">Euroglyphus maynei</name>
    <name type="common">Mayne's house dust mite</name>
    <dbReference type="NCBI Taxonomy" id="6958"/>
    <lineage>
        <taxon>Eukaryota</taxon>
        <taxon>Metazoa</taxon>
        <taxon>Ecdysozoa</taxon>
        <taxon>Arthropoda</taxon>
        <taxon>Chelicerata</taxon>
        <taxon>Arachnida</taxon>
        <taxon>Acari</taxon>
        <taxon>Acariformes</taxon>
        <taxon>Sarcoptiformes</taxon>
        <taxon>Astigmata</taxon>
        <taxon>Psoroptidia</taxon>
        <taxon>Analgoidea</taxon>
        <taxon>Pyroglyphidae</taxon>
        <taxon>Pyroglyphinae</taxon>
        <taxon>Euroglyphus</taxon>
    </lineage>
</organism>
<evidence type="ECO:0000313" key="5">
    <source>
        <dbReference type="Proteomes" id="UP000194236"/>
    </source>
</evidence>
<dbReference type="Gene3D" id="4.10.400.10">
    <property type="entry name" value="Low-density Lipoprotein Receptor"/>
    <property type="match status" value="1"/>
</dbReference>
<dbReference type="InterPro" id="IPR023415">
    <property type="entry name" value="LDLR_class-A_CS"/>
</dbReference>
<comment type="caution">
    <text evidence="4">The sequence shown here is derived from an EMBL/GenBank/DDBJ whole genome shotgun (WGS) entry which is preliminary data.</text>
</comment>
<dbReference type="EMBL" id="MUJZ01056200">
    <property type="protein sequence ID" value="OTF72430.1"/>
    <property type="molecule type" value="Genomic_DNA"/>
</dbReference>
<comment type="caution">
    <text evidence="2">Lacks conserved residue(s) required for the propagation of feature annotation.</text>
</comment>
<dbReference type="PROSITE" id="PS01209">
    <property type="entry name" value="LDLRA_1"/>
    <property type="match status" value="1"/>
</dbReference>
<name>A0A1Y3AVC9_EURMA</name>
<dbReference type="PROSITE" id="PS50068">
    <property type="entry name" value="LDLRA_2"/>
    <property type="match status" value="1"/>
</dbReference>
<dbReference type="InterPro" id="IPR036055">
    <property type="entry name" value="LDL_receptor-like_sf"/>
</dbReference>
<keyword evidence="1 2" id="KW-1015">Disulfide bond</keyword>